<dbReference type="RefSeq" id="WP_237054025.1">
    <property type="nucleotide sequence ID" value="NZ_JAKJPO010000003.1"/>
</dbReference>
<dbReference type="Proteomes" id="UP001430796">
    <property type="component" value="Unassembled WGS sequence"/>
</dbReference>
<reference evidence="2" key="2">
    <citation type="submission" date="2022-01" db="EMBL/GenBank/DDBJ databases">
        <title>Lysobacter chinensis sp. nov., a bacterium isolated from cow dung compost.</title>
        <authorList>
            <person name="Zhou L.Y."/>
        </authorList>
    </citation>
    <scope>NUCLEOTIDE SEQUENCE [LARGE SCALE GENOMIC DNA]</scope>
    <source>
        <strain evidence="2">TLK-CK17</strain>
    </source>
</reference>
<dbReference type="EMBL" id="JAKJPO010000003">
    <property type="protein sequence ID" value="MCF7221604.1"/>
    <property type="molecule type" value="Genomic_DNA"/>
</dbReference>
<name>A0ABS9HRN2_9GAMM</name>
<accession>A0ABS9HRN2</accession>
<gene>
    <name evidence="1" type="ORF">L3V18_07355</name>
</gene>
<sequence>MTGNILCEYWREQAGTLLTSVETQALVACFTGNREHSTQIEQATAAAILQRIHGRRWLACGCRPGVEPPPLMGARRHDTGALHINRFGATAHDPGCPFYVEMDERTSPAIAGGGPLKAITGSWLLATPRGRGVSTGTGGKPVGNRSWKPRMPRLGRLLMTILEAAGINRIEPTDVELAPTEAGRPARVRYARLLYDRLKTLDSYELDTRKAPGLTWRDLTCTYLGGLTRHCIQIRKLIPKFRMPEDAQGLFVGVVDGVRREPEGHWVLVRKSKGNGPTATVRILGEPKTSGQKAGAGIGPFWAIAQLASDPTTSRIEPTEAYLHPCYSKAFPVPVDSDLERRTLRLALEQVVYWQSKGVGVHVVKPVLDELTEDEAACRPDFELRLPGGPRFLIETMGYEDDDYMQCKVGTHARMRRLPGVAGLFEHWAGSEEAEGRDRLRRLLTVAVLGASGRYLADVEDDCCTSGDLKGKTEREGEI</sequence>
<reference evidence="1 2" key="3">
    <citation type="submission" date="2022-01" db="EMBL/GenBank/DDBJ databases">
        <authorList>
            <person name="Zhou L.Y."/>
        </authorList>
    </citation>
    <scope>NUCLEOTIDE SEQUENCE [LARGE SCALE GENOMIC DNA]</scope>
    <source>
        <strain evidence="1 2">TLK-CK17</strain>
    </source>
</reference>
<keyword evidence="2" id="KW-1185">Reference proteome</keyword>
<evidence type="ECO:0000313" key="1">
    <source>
        <dbReference type="EMBL" id="MCF7221604.1"/>
    </source>
</evidence>
<organism evidence="1 2">
    <name type="scientific">Marilutibacter chinensis</name>
    <dbReference type="NCBI Taxonomy" id="2912247"/>
    <lineage>
        <taxon>Bacteria</taxon>
        <taxon>Pseudomonadati</taxon>
        <taxon>Pseudomonadota</taxon>
        <taxon>Gammaproteobacteria</taxon>
        <taxon>Lysobacterales</taxon>
        <taxon>Lysobacteraceae</taxon>
        <taxon>Marilutibacter</taxon>
    </lineage>
</organism>
<reference evidence="1 2" key="1">
    <citation type="submission" date="2022-01" db="EMBL/GenBank/DDBJ databases">
        <title>Lysobacter chinensis sp. nov., a bacterium isolated from cow dung compost.</title>
        <authorList>
            <person name="Liu Y."/>
        </authorList>
    </citation>
    <scope>NUCLEOTIDE SEQUENCE [LARGE SCALE GENOMIC DNA]</scope>
    <source>
        <strain evidence="1 2">TLK-CK17</strain>
    </source>
</reference>
<comment type="caution">
    <text evidence="1">The sequence shown here is derived from an EMBL/GenBank/DDBJ whole genome shotgun (WGS) entry which is preliminary data.</text>
</comment>
<evidence type="ECO:0000313" key="2">
    <source>
        <dbReference type="Proteomes" id="UP001430796"/>
    </source>
</evidence>
<proteinExistence type="predicted"/>
<protein>
    <submittedName>
        <fullName evidence="1">DUF1173 domain-containing protein</fullName>
    </submittedName>
</protein>